<evidence type="ECO:0000256" key="2">
    <source>
        <dbReference type="ARBA" id="ARBA00022723"/>
    </source>
</evidence>
<feature type="compositionally biased region" description="Low complexity" evidence="6">
    <location>
        <begin position="602"/>
        <end position="611"/>
    </location>
</feature>
<dbReference type="InterPro" id="IPR036864">
    <property type="entry name" value="Zn2-C6_fun-type_DNA-bd_sf"/>
</dbReference>
<evidence type="ECO:0000313" key="9">
    <source>
        <dbReference type="Proteomes" id="UP000039046"/>
    </source>
</evidence>
<evidence type="ECO:0000256" key="6">
    <source>
        <dbReference type="SAM" id="MobiDB-lite"/>
    </source>
</evidence>
<dbReference type="PROSITE" id="PS50048">
    <property type="entry name" value="ZN2_CY6_FUNGAL_2"/>
    <property type="match status" value="1"/>
</dbReference>
<dbReference type="SMART" id="SM00906">
    <property type="entry name" value="Fungal_trans"/>
    <property type="match status" value="1"/>
</dbReference>
<evidence type="ECO:0000259" key="7">
    <source>
        <dbReference type="PROSITE" id="PS50048"/>
    </source>
</evidence>
<evidence type="ECO:0000313" key="8">
    <source>
        <dbReference type="EMBL" id="CEJ86381.1"/>
    </source>
</evidence>
<dbReference type="CDD" id="cd00067">
    <property type="entry name" value="GAL4"/>
    <property type="match status" value="1"/>
</dbReference>
<dbReference type="GO" id="GO:0008270">
    <property type="term" value="F:zinc ion binding"/>
    <property type="evidence" value="ECO:0007669"/>
    <property type="project" value="InterPro"/>
</dbReference>
<organism evidence="8 9">
    <name type="scientific">[Torrubiella] hemipterigena</name>
    <dbReference type="NCBI Taxonomy" id="1531966"/>
    <lineage>
        <taxon>Eukaryota</taxon>
        <taxon>Fungi</taxon>
        <taxon>Dikarya</taxon>
        <taxon>Ascomycota</taxon>
        <taxon>Pezizomycotina</taxon>
        <taxon>Sordariomycetes</taxon>
        <taxon>Hypocreomycetidae</taxon>
        <taxon>Hypocreales</taxon>
        <taxon>Clavicipitaceae</taxon>
        <taxon>Clavicipitaceae incertae sedis</taxon>
        <taxon>'Torrubiella' clade</taxon>
    </lineage>
</organism>
<dbReference type="GO" id="GO:0003677">
    <property type="term" value="F:DNA binding"/>
    <property type="evidence" value="ECO:0007669"/>
    <property type="project" value="InterPro"/>
</dbReference>
<evidence type="ECO:0000256" key="3">
    <source>
        <dbReference type="ARBA" id="ARBA00023015"/>
    </source>
</evidence>
<evidence type="ECO:0000256" key="5">
    <source>
        <dbReference type="ARBA" id="ARBA00023242"/>
    </source>
</evidence>
<dbReference type="SUPFAM" id="SSF57701">
    <property type="entry name" value="Zn2/Cys6 DNA-binding domain"/>
    <property type="match status" value="1"/>
</dbReference>
<feature type="region of interest" description="Disordered" evidence="6">
    <location>
        <begin position="1"/>
        <end position="32"/>
    </location>
</feature>
<feature type="region of interest" description="Disordered" evidence="6">
    <location>
        <begin position="581"/>
        <end position="683"/>
    </location>
</feature>
<dbReference type="PANTHER" id="PTHR47338:SF5">
    <property type="entry name" value="ZN(II)2CYS6 TRANSCRIPTION FACTOR (EUROFUNG)"/>
    <property type="match status" value="1"/>
</dbReference>
<dbReference type="CDD" id="cd12148">
    <property type="entry name" value="fungal_TF_MHR"/>
    <property type="match status" value="1"/>
</dbReference>
<reference evidence="8 9" key="1">
    <citation type="journal article" date="2015" name="Genome Announc.">
        <title>Draft Genome Sequence and Gene Annotation of the Entomopathogenic Fungus Verticillium hemipterigenum.</title>
        <authorList>
            <person name="Horn F."/>
            <person name="Habel A."/>
            <person name="Scharf D.H."/>
            <person name="Dworschak J."/>
            <person name="Brakhage A.A."/>
            <person name="Guthke R."/>
            <person name="Hertweck C."/>
            <person name="Linde J."/>
        </authorList>
    </citation>
    <scope>NUCLEOTIDE SEQUENCE [LARGE SCALE GENOMIC DNA]</scope>
</reference>
<feature type="compositionally biased region" description="Low complexity" evidence="6">
    <location>
        <begin position="645"/>
        <end position="666"/>
    </location>
</feature>
<dbReference type="Proteomes" id="UP000039046">
    <property type="component" value="Unassembled WGS sequence"/>
</dbReference>
<accession>A0A0A1T0D9</accession>
<dbReference type="GO" id="GO:0006351">
    <property type="term" value="P:DNA-templated transcription"/>
    <property type="evidence" value="ECO:0007669"/>
    <property type="project" value="InterPro"/>
</dbReference>
<feature type="region of interest" description="Disordered" evidence="6">
    <location>
        <begin position="68"/>
        <end position="104"/>
    </location>
</feature>
<evidence type="ECO:0000256" key="4">
    <source>
        <dbReference type="ARBA" id="ARBA00023163"/>
    </source>
</evidence>
<keyword evidence="3" id="KW-0805">Transcription regulation</keyword>
<protein>
    <recommendedName>
        <fullName evidence="7">Zn(2)-C6 fungal-type domain-containing protein</fullName>
    </recommendedName>
</protein>
<evidence type="ECO:0000256" key="1">
    <source>
        <dbReference type="ARBA" id="ARBA00004123"/>
    </source>
</evidence>
<dbReference type="HOGENOM" id="CLU_011335_1_0_1"/>
<dbReference type="InterPro" id="IPR050815">
    <property type="entry name" value="TF_fung"/>
</dbReference>
<keyword evidence="2" id="KW-0479">Metal-binding</keyword>
<feature type="domain" description="Zn(2)-C6 fungal-type" evidence="7">
    <location>
        <begin position="34"/>
        <end position="69"/>
    </location>
</feature>
<dbReference type="InterPro" id="IPR007219">
    <property type="entry name" value="XnlR_reg_dom"/>
</dbReference>
<dbReference type="InterPro" id="IPR001138">
    <property type="entry name" value="Zn2Cys6_DnaBD"/>
</dbReference>
<keyword evidence="5" id="KW-0539">Nucleus</keyword>
<feature type="compositionally biased region" description="Basic and acidic residues" evidence="6">
    <location>
        <begin position="75"/>
        <end position="102"/>
    </location>
</feature>
<dbReference type="Pfam" id="PF04082">
    <property type="entry name" value="Fungal_trans"/>
    <property type="match status" value="1"/>
</dbReference>
<dbReference type="GO" id="GO:0005634">
    <property type="term" value="C:nucleus"/>
    <property type="evidence" value="ECO:0007669"/>
    <property type="project" value="UniProtKB-SubCell"/>
</dbReference>
<dbReference type="OrthoDB" id="2399539at2759"/>
<dbReference type="GO" id="GO:0000981">
    <property type="term" value="F:DNA-binding transcription factor activity, RNA polymerase II-specific"/>
    <property type="evidence" value="ECO:0007669"/>
    <property type="project" value="InterPro"/>
</dbReference>
<dbReference type="EMBL" id="CDHN01000002">
    <property type="protein sequence ID" value="CEJ86381.1"/>
    <property type="molecule type" value="Genomic_DNA"/>
</dbReference>
<feature type="region of interest" description="Disordered" evidence="6">
    <location>
        <begin position="538"/>
        <end position="560"/>
    </location>
</feature>
<keyword evidence="4" id="KW-0804">Transcription</keyword>
<dbReference type="AlphaFoldDB" id="A0A0A1T0D9"/>
<keyword evidence="9" id="KW-1185">Reference proteome</keyword>
<comment type="subcellular location">
    <subcellularLocation>
        <location evidence="1">Nucleus</location>
    </subcellularLocation>
</comment>
<proteinExistence type="predicted"/>
<dbReference type="STRING" id="1531966.A0A0A1T0D9"/>
<gene>
    <name evidence="8" type="ORF">VHEMI04090</name>
</gene>
<dbReference type="PANTHER" id="PTHR47338">
    <property type="entry name" value="ZN(II)2CYS6 TRANSCRIPTION FACTOR (EUROFUNG)-RELATED"/>
    <property type="match status" value="1"/>
</dbReference>
<sequence>MQSDGGDSPMAGAGEKQPALGPQGQPIKRRAPIACRRCRRMRSKCIHEKAQPPCKSCREAGLDAEDCQFTARGQPDNDRDYRHPRTRSDKKPSSKAARKPEAAFDPWAGLPPVPDLVDGVNRFTRYYFQLGFLNKVQFPEKLLSNPKSVNVFLVLSILSISARLSPCLRDRYGTGIHAAEFFMEKAQDVATREVYAEPTLERCQAFYLLSIAQQGSGLRNKSYINMGIAVRMATLMMLHREETYQMQNPTPELVMRAESARRTLWMLHSQDSLHSGPLSPVTLAASDITTLLPCDEQSFSQGIEPKSRAALDGTPPAIENPALINDPNRSLFASLMQLHHLWGIVGRRAVTYGKSSRPWEPTSGFSRMAYTLSQWEASLPHEHTWSAANLKKHKADGEDLAYLCVTMMTRLCNIVLRRPYLIDVIKRDHKDPARHHFFTTLSADLFRNVEELYVQIDAQFTDRTPDESVGAQIAAFCVYSCGLFATYLCKYPSICPNTSTSQKGPIMLRRTVAILMECKDVWPLAARWADALDKFSQDPKAIPSQSSMDDGKDPIPQPIHPLQLPPLKAVTAIPPAAQERTLPLPIPTPAISPSTQSPALLPSPRTSHPTHPSYPQPQPQPQQAIVNQPFQPGLPSDSLQHYNAPQSQFQYQQQFPQPQQQQHQQPYLPPAAHGRSSVDGMGMLVSPFESSAPPTPHLLQGPAMGSVAGMTAAAAAAAGQYFPQIPVVNDGYDGELQFYIEGGQPTWTMGMDTFSGSTF</sequence>
<name>A0A0A1T0D9_9HYPO</name>